<gene>
    <name evidence="1" type="ORF">PCOR1329_LOCUS11468</name>
</gene>
<dbReference type="Proteomes" id="UP001189429">
    <property type="component" value="Unassembled WGS sequence"/>
</dbReference>
<proteinExistence type="predicted"/>
<reference evidence="1" key="1">
    <citation type="submission" date="2023-10" db="EMBL/GenBank/DDBJ databases">
        <authorList>
            <person name="Chen Y."/>
            <person name="Shah S."/>
            <person name="Dougan E. K."/>
            <person name="Thang M."/>
            <person name="Chan C."/>
        </authorList>
    </citation>
    <scope>NUCLEOTIDE SEQUENCE [LARGE SCALE GENOMIC DNA]</scope>
</reference>
<comment type="caution">
    <text evidence="1">The sequence shown here is derived from an EMBL/GenBank/DDBJ whole genome shotgun (WGS) entry which is preliminary data.</text>
</comment>
<organism evidence="1 2">
    <name type="scientific">Prorocentrum cordatum</name>
    <dbReference type="NCBI Taxonomy" id="2364126"/>
    <lineage>
        <taxon>Eukaryota</taxon>
        <taxon>Sar</taxon>
        <taxon>Alveolata</taxon>
        <taxon>Dinophyceae</taxon>
        <taxon>Prorocentrales</taxon>
        <taxon>Prorocentraceae</taxon>
        <taxon>Prorocentrum</taxon>
    </lineage>
</organism>
<sequence>MAPTVRRPTKCGRGGPRLRQWCRNRRALRPRRSARSCTRFLDGQAALAVESVDLAETSVESGEEVVIALLVERFSGKVAADRLGEAKREAATGQEAMWLKDVRPMRFRGFDDGVQVSIGAVELYWVVWVCRVTFGVHVVPAGFLMSKPDLKAQGAAIDRETDSMCLKRFHMPMPLKETAAGRCEIILTF</sequence>
<evidence type="ECO:0000313" key="2">
    <source>
        <dbReference type="Proteomes" id="UP001189429"/>
    </source>
</evidence>
<evidence type="ECO:0000313" key="1">
    <source>
        <dbReference type="EMBL" id="CAK0804773.1"/>
    </source>
</evidence>
<keyword evidence="2" id="KW-1185">Reference proteome</keyword>
<accession>A0ABN9QIX2</accession>
<dbReference type="EMBL" id="CAUYUJ010003314">
    <property type="protein sequence ID" value="CAK0804773.1"/>
    <property type="molecule type" value="Genomic_DNA"/>
</dbReference>
<protein>
    <submittedName>
        <fullName evidence="1">Uncharacterized protein</fullName>
    </submittedName>
</protein>
<name>A0ABN9QIX2_9DINO</name>